<dbReference type="CDD" id="cd06558">
    <property type="entry name" value="crotonase-like"/>
    <property type="match status" value="1"/>
</dbReference>
<dbReference type="Gene3D" id="3.90.226.10">
    <property type="entry name" value="2-enoyl-CoA Hydratase, Chain A, domain 1"/>
    <property type="match status" value="1"/>
</dbReference>
<name>A0AAW1QJ56_9CHLO</name>
<evidence type="ECO:0000256" key="2">
    <source>
        <dbReference type="ARBA" id="ARBA00022980"/>
    </source>
</evidence>
<accession>A0AAW1QJ56</accession>
<dbReference type="AlphaFoldDB" id="A0AAW1QJ56"/>
<dbReference type="InterPro" id="IPR029045">
    <property type="entry name" value="ClpP/crotonase-like_dom_sf"/>
</dbReference>
<dbReference type="EMBL" id="JALJOS010000037">
    <property type="protein sequence ID" value="KAK9821498.1"/>
    <property type="molecule type" value="Genomic_DNA"/>
</dbReference>
<evidence type="ECO:0000313" key="5">
    <source>
        <dbReference type="Proteomes" id="UP001438707"/>
    </source>
</evidence>
<dbReference type="GO" id="GO:0005739">
    <property type="term" value="C:mitochondrion"/>
    <property type="evidence" value="ECO:0007669"/>
    <property type="project" value="TreeGrafter"/>
</dbReference>
<keyword evidence="2" id="KW-0689">Ribosomal protein</keyword>
<evidence type="ECO:0000256" key="3">
    <source>
        <dbReference type="ARBA" id="ARBA00023274"/>
    </source>
</evidence>
<dbReference type="InterPro" id="IPR043141">
    <property type="entry name" value="Ribosomal_uL10-like_sf"/>
</dbReference>
<dbReference type="Gene3D" id="3.30.70.1730">
    <property type="match status" value="1"/>
</dbReference>
<dbReference type="Pfam" id="PF00378">
    <property type="entry name" value="ECH_1"/>
    <property type="match status" value="1"/>
</dbReference>
<keyword evidence="5" id="KW-1185">Reference proteome</keyword>
<dbReference type="InterPro" id="IPR001753">
    <property type="entry name" value="Enoyl-CoA_hydra/iso"/>
</dbReference>
<dbReference type="SUPFAM" id="SSF160369">
    <property type="entry name" value="Ribosomal protein L10-like"/>
    <property type="match status" value="1"/>
</dbReference>
<gene>
    <name evidence="4" type="ORF">WJX74_003363</name>
</gene>
<comment type="similarity">
    <text evidence="1">Belongs to the universal ribosomal protein uL10 family.</text>
</comment>
<evidence type="ECO:0000256" key="1">
    <source>
        <dbReference type="ARBA" id="ARBA00008889"/>
    </source>
</evidence>
<reference evidence="4 5" key="1">
    <citation type="journal article" date="2024" name="Nat. Commun.">
        <title>Phylogenomics reveals the evolutionary origins of lichenization in chlorophyte algae.</title>
        <authorList>
            <person name="Puginier C."/>
            <person name="Libourel C."/>
            <person name="Otte J."/>
            <person name="Skaloud P."/>
            <person name="Haon M."/>
            <person name="Grisel S."/>
            <person name="Petersen M."/>
            <person name="Berrin J.G."/>
            <person name="Delaux P.M."/>
            <person name="Dal Grande F."/>
            <person name="Keller J."/>
        </authorList>
    </citation>
    <scope>NUCLEOTIDE SEQUENCE [LARGE SCALE GENOMIC DNA]</scope>
    <source>
        <strain evidence="4 5">SAG 2145</strain>
    </source>
</reference>
<dbReference type="Pfam" id="PF00466">
    <property type="entry name" value="Ribosomal_L10"/>
    <property type="match status" value="1"/>
</dbReference>
<keyword evidence="3" id="KW-0687">Ribonucleoprotein</keyword>
<organism evidence="4 5">
    <name type="scientific">Apatococcus lobatus</name>
    <dbReference type="NCBI Taxonomy" id="904363"/>
    <lineage>
        <taxon>Eukaryota</taxon>
        <taxon>Viridiplantae</taxon>
        <taxon>Chlorophyta</taxon>
        <taxon>core chlorophytes</taxon>
        <taxon>Trebouxiophyceae</taxon>
        <taxon>Chlorellales</taxon>
        <taxon>Chlorellaceae</taxon>
        <taxon>Apatococcus</taxon>
    </lineage>
</organism>
<dbReference type="SUPFAM" id="SSF52096">
    <property type="entry name" value="ClpP/crotonase"/>
    <property type="match status" value="1"/>
</dbReference>
<dbReference type="InterPro" id="IPR047865">
    <property type="entry name" value="Ribosomal_uL10_bac_type"/>
</dbReference>
<dbReference type="GO" id="GO:1990904">
    <property type="term" value="C:ribonucleoprotein complex"/>
    <property type="evidence" value="ECO:0007669"/>
    <property type="project" value="UniProtKB-KW"/>
</dbReference>
<protein>
    <submittedName>
        <fullName evidence="4">Uncharacterized protein</fullName>
    </submittedName>
</protein>
<dbReference type="Proteomes" id="UP001438707">
    <property type="component" value="Unassembled WGS sequence"/>
</dbReference>
<dbReference type="PANTHER" id="PTHR11941:SF45">
    <property type="entry name" value="ENOYL-COA DELTA ISOMERASE 1, MITOCHONDRIAL"/>
    <property type="match status" value="1"/>
</dbReference>
<dbReference type="GO" id="GO:0005840">
    <property type="term" value="C:ribosome"/>
    <property type="evidence" value="ECO:0007669"/>
    <property type="project" value="UniProtKB-KW"/>
</dbReference>
<proteinExistence type="inferred from homology"/>
<dbReference type="GO" id="GO:0006635">
    <property type="term" value="P:fatty acid beta-oxidation"/>
    <property type="evidence" value="ECO:0007669"/>
    <property type="project" value="TreeGrafter"/>
</dbReference>
<dbReference type="InterPro" id="IPR001790">
    <property type="entry name" value="Ribosomal_uL10"/>
</dbReference>
<evidence type="ECO:0000313" key="4">
    <source>
        <dbReference type="EMBL" id="KAK9821498.1"/>
    </source>
</evidence>
<dbReference type="CDD" id="cd05797">
    <property type="entry name" value="Ribosomal_L10"/>
    <property type="match status" value="1"/>
</dbReference>
<comment type="caution">
    <text evidence="4">The sequence shown here is derived from an EMBL/GenBank/DDBJ whole genome shotgun (WGS) entry which is preliminary data.</text>
</comment>
<dbReference type="PANTHER" id="PTHR11941">
    <property type="entry name" value="ENOYL-COA HYDRATASE-RELATED"/>
    <property type="match status" value="1"/>
</dbReference>
<sequence>MVLSGQTAPLCRSCQALQGTPVFTGRQSGSHCLPKRGQLQVQNAITRAKKEATVAKLVHHLETSALCFGVRYKHIGVKDVDSLRQALPEGSAFVVCKNTLMRIAADQAGAAGWDVLKPAAEGENAWLFVDEDNVASAVKAFLEFERKLVERIPRDQRSKRPPPTGVSGGAMITAGEAGRFLDMPGVRALKDAPTKTELMEKLAIMIKKIPLSMAISIKMVPTKLGWAVAHLADGDENKDLLVGDGQDARARSTFLAAKHCQAGFVDSSPRRLPIPPGRTRAGAFPASQAPQAVHSEALMGPVSVSVQPGGFAHVQLCSEPVNVMDMAMWQGLMDALEECEASPAVRGIIFSSGVKRDVFTAGNSLKELHAPSTTGEKYINFWHLSQDFLLRLYKSPLFTICAIRGACPAGGCILSLLCDGRIMTEAGTIGLNEVALGIPVPYYWVQVMCQLIGQGQAYRMLMGARLATLKYPDGGRTATKAALRQDLASGWGQPGFVHKEATSSWDNLSKPETVAFLGGIMKSLEKKGKAERAKL</sequence>